<dbReference type="AlphaFoldDB" id="A0A9D4BLZ7"/>
<evidence type="ECO:0000313" key="1">
    <source>
        <dbReference type="EMBL" id="KAH3699781.1"/>
    </source>
</evidence>
<accession>A0A9D4BLZ7</accession>
<proteinExistence type="predicted"/>
<sequence>MAVLDTAVYAIEPDCDKLGKADMSTELVADGNKEALTDPVENSDSVEYTLGSVDVSVDDVSDSYIEVVGVNRLVMKMSVV</sequence>
<organism evidence="1 2">
    <name type="scientific">Dreissena polymorpha</name>
    <name type="common">Zebra mussel</name>
    <name type="synonym">Mytilus polymorpha</name>
    <dbReference type="NCBI Taxonomy" id="45954"/>
    <lineage>
        <taxon>Eukaryota</taxon>
        <taxon>Metazoa</taxon>
        <taxon>Spiralia</taxon>
        <taxon>Lophotrochozoa</taxon>
        <taxon>Mollusca</taxon>
        <taxon>Bivalvia</taxon>
        <taxon>Autobranchia</taxon>
        <taxon>Heteroconchia</taxon>
        <taxon>Euheterodonta</taxon>
        <taxon>Imparidentia</taxon>
        <taxon>Neoheterodontei</taxon>
        <taxon>Myida</taxon>
        <taxon>Dreissenoidea</taxon>
        <taxon>Dreissenidae</taxon>
        <taxon>Dreissena</taxon>
    </lineage>
</organism>
<dbReference type="Proteomes" id="UP000828390">
    <property type="component" value="Unassembled WGS sequence"/>
</dbReference>
<gene>
    <name evidence="1" type="ORF">DPMN_074744</name>
</gene>
<evidence type="ECO:0000313" key="2">
    <source>
        <dbReference type="Proteomes" id="UP000828390"/>
    </source>
</evidence>
<keyword evidence="2" id="KW-1185">Reference proteome</keyword>
<reference evidence="1" key="1">
    <citation type="journal article" date="2019" name="bioRxiv">
        <title>The Genome of the Zebra Mussel, Dreissena polymorpha: A Resource for Invasive Species Research.</title>
        <authorList>
            <person name="McCartney M.A."/>
            <person name="Auch B."/>
            <person name="Kono T."/>
            <person name="Mallez S."/>
            <person name="Zhang Y."/>
            <person name="Obille A."/>
            <person name="Becker A."/>
            <person name="Abrahante J.E."/>
            <person name="Garbe J."/>
            <person name="Badalamenti J.P."/>
            <person name="Herman A."/>
            <person name="Mangelson H."/>
            <person name="Liachko I."/>
            <person name="Sullivan S."/>
            <person name="Sone E.D."/>
            <person name="Koren S."/>
            <person name="Silverstein K.A.T."/>
            <person name="Beckman K.B."/>
            <person name="Gohl D.M."/>
        </authorList>
    </citation>
    <scope>NUCLEOTIDE SEQUENCE</scope>
    <source>
        <strain evidence="1">Duluth1</strain>
        <tissue evidence="1">Whole animal</tissue>
    </source>
</reference>
<dbReference type="EMBL" id="JAIWYP010000015">
    <property type="protein sequence ID" value="KAH3699781.1"/>
    <property type="molecule type" value="Genomic_DNA"/>
</dbReference>
<protein>
    <submittedName>
        <fullName evidence="1">Uncharacterized protein</fullName>
    </submittedName>
</protein>
<comment type="caution">
    <text evidence="1">The sequence shown here is derived from an EMBL/GenBank/DDBJ whole genome shotgun (WGS) entry which is preliminary data.</text>
</comment>
<name>A0A9D4BLZ7_DREPO</name>
<reference evidence="1" key="2">
    <citation type="submission" date="2020-11" db="EMBL/GenBank/DDBJ databases">
        <authorList>
            <person name="McCartney M.A."/>
            <person name="Auch B."/>
            <person name="Kono T."/>
            <person name="Mallez S."/>
            <person name="Becker A."/>
            <person name="Gohl D.M."/>
            <person name="Silverstein K.A.T."/>
            <person name="Koren S."/>
            <person name="Bechman K.B."/>
            <person name="Herman A."/>
            <person name="Abrahante J.E."/>
            <person name="Garbe J."/>
        </authorList>
    </citation>
    <scope>NUCLEOTIDE SEQUENCE</scope>
    <source>
        <strain evidence="1">Duluth1</strain>
        <tissue evidence="1">Whole animal</tissue>
    </source>
</reference>